<accession>A0ABQ8ITL0</accession>
<reference evidence="1 2" key="2">
    <citation type="journal article" date="2022" name="Mol. Biol. Evol.">
        <title>Comparative Genomics Reveals Insights into the Divergent Evolution of Astigmatic Mites and Household Pest Adaptations.</title>
        <authorList>
            <person name="Xiong Q."/>
            <person name="Wan A.T."/>
            <person name="Liu X."/>
            <person name="Fung C.S."/>
            <person name="Xiao X."/>
            <person name="Malainual N."/>
            <person name="Hou J."/>
            <person name="Wang L."/>
            <person name="Wang M."/>
            <person name="Yang K.Y."/>
            <person name="Cui Y."/>
            <person name="Leung E.L."/>
            <person name="Nong W."/>
            <person name="Shin S.K."/>
            <person name="Au S.W."/>
            <person name="Jeong K.Y."/>
            <person name="Chew F.T."/>
            <person name="Hui J.H."/>
            <person name="Leung T.F."/>
            <person name="Tungtrongchitr A."/>
            <person name="Zhong N."/>
            <person name="Liu Z."/>
            <person name="Tsui S.K."/>
        </authorList>
    </citation>
    <scope>NUCLEOTIDE SEQUENCE [LARGE SCALE GENOMIC DNA]</scope>
    <source>
        <strain evidence="1">Derp</strain>
    </source>
</reference>
<gene>
    <name evidence="1" type="ORF">DERP_008024</name>
</gene>
<protein>
    <submittedName>
        <fullName evidence="1">Uncharacterized protein</fullName>
    </submittedName>
</protein>
<keyword evidence="2" id="KW-1185">Reference proteome</keyword>
<name>A0ABQ8ITL0_DERPT</name>
<organism evidence="1 2">
    <name type="scientific">Dermatophagoides pteronyssinus</name>
    <name type="common">European house dust mite</name>
    <dbReference type="NCBI Taxonomy" id="6956"/>
    <lineage>
        <taxon>Eukaryota</taxon>
        <taxon>Metazoa</taxon>
        <taxon>Ecdysozoa</taxon>
        <taxon>Arthropoda</taxon>
        <taxon>Chelicerata</taxon>
        <taxon>Arachnida</taxon>
        <taxon>Acari</taxon>
        <taxon>Acariformes</taxon>
        <taxon>Sarcoptiformes</taxon>
        <taxon>Astigmata</taxon>
        <taxon>Psoroptidia</taxon>
        <taxon>Analgoidea</taxon>
        <taxon>Pyroglyphidae</taxon>
        <taxon>Dermatophagoidinae</taxon>
        <taxon>Dermatophagoides</taxon>
    </lineage>
</organism>
<reference evidence="1 2" key="1">
    <citation type="journal article" date="2018" name="J. Allergy Clin. Immunol.">
        <title>High-quality assembly of Dermatophagoides pteronyssinus genome and transcriptome reveals a wide range of novel allergens.</title>
        <authorList>
            <person name="Liu X.Y."/>
            <person name="Yang K.Y."/>
            <person name="Wang M.Q."/>
            <person name="Kwok J.S."/>
            <person name="Zeng X."/>
            <person name="Yang Z."/>
            <person name="Xiao X.J."/>
            <person name="Lau C.P."/>
            <person name="Li Y."/>
            <person name="Huang Z.M."/>
            <person name="Ba J.G."/>
            <person name="Yim A.K."/>
            <person name="Ouyang C.Y."/>
            <person name="Ngai S.M."/>
            <person name="Chan T.F."/>
            <person name="Leung E.L."/>
            <person name="Liu L."/>
            <person name="Liu Z.G."/>
            <person name="Tsui S.K."/>
        </authorList>
    </citation>
    <scope>NUCLEOTIDE SEQUENCE [LARGE SCALE GENOMIC DNA]</scope>
    <source>
        <strain evidence="1">Derp</strain>
    </source>
</reference>
<evidence type="ECO:0000313" key="1">
    <source>
        <dbReference type="EMBL" id="KAH9413546.1"/>
    </source>
</evidence>
<comment type="caution">
    <text evidence="1">The sequence shown here is derived from an EMBL/GenBank/DDBJ whole genome shotgun (WGS) entry which is preliminary data.</text>
</comment>
<proteinExistence type="predicted"/>
<dbReference type="Proteomes" id="UP000887458">
    <property type="component" value="Unassembled WGS sequence"/>
</dbReference>
<dbReference type="EMBL" id="NJHN03000121">
    <property type="protein sequence ID" value="KAH9413546.1"/>
    <property type="molecule type" value="Genomic_DNA"/>
</dbReference>
<evidence type="ECO:0000313" key="2">
    <source>
        <dbReference type="Proteomes" id="UP000887458"/>
    </source>
</evidence>
<sequence length="80" mass="9627">MIFFFVMCKNHTVNFLQYKCLFQMKRRQQQQQQKPTLNPLKLRLPNESMWLIVKRTTTTTKNKNELHGGRLNDMGIIDDQ</sequence>